<dbReference type="Gene3D" id="3.60.15.10">
    <property type="entry name" value="Ribonuclease Z/Hydroxyacylglutathione hydrolase-like"/>
    <property type="match status" value="1"/>
</dbReference>
<dbReference type="Pfam" id="PF17778">
    <property type="entry name" value="WHD_BLACT"/>
    <property type="match status" value="1"/>
</dbReference>
<dbReference type="SMART" id="SM00849">
    <property type="entry name" value="Lactamase_B"/>
    <property type="match status" value="1"/>
</dbReference>
<dbReference type="Proteomes" id="UP001642501">
    <property type="component" value="Unassembled WGS sequence"/>
</dbReference>
<evidence type="ECO:0000256" key="3">
    <source>
        <dbReference type="ARBA" id="ARBA00022723"/>
    </source>
</evidence>
<gene>
    <name evidence="7" type="ORF">SEPCBS57363_005189</name>
</gene>
<evidence type="ECO:0000256" key="4">
    <source>
        <dbReference type="ARBA" id="ARBA00022801"/>
    </source>
</evidence>
<dbReference type="Gene3D" id="1.10.10.10">
    <property type="entry name" value="Winged helix-like DNA-binding domain superfamily/Winged helix DNA-binding domain"/>
    <property type="match status" value="1"/>
</dbReference>
<keyword evidence="3" id="KW-0479">Metal-binding</keyword>
<dbReference type="Pfam" id="PF00753">
    <property type="entry name" value="Lactamase_B"/>
    <property type="match status" value="1"/>
</dbReference>
<comment type="similarity">
    <text evidence="2">Belongs to the metallo-beta-lactamase superfamily. Glyoxalase II family.</text>
</comment>
<dbReference type="PANTHER" id="PTHR23131:SF0">
    <property type="entry name" value="ENDORIBONUCLEASE LACTB2"/>
    <property type="match status" value="1"/>
</dbReference>
<feature type="domain" description="Metallo-beta-lactamase" evidence="6">
    <location>
        <begin position="33"/>
        <end position="203"/>
    </location>
</feature>
<dbReference type="InterPro" id="IPR036388">
    <property type="entry name" value="WH-like_DNA-bd_sf"/>
</dbReference>
<keyword evidence="8" id="KW-1185">Reference proteome</keyword>
<accession>A0ABP0E020</accession>
<sequence>MASQLVALPEIERLSPACVRILGGNPGKFTLQGTNTYLVGTGRDRILIDTAEGAATWVDALKRTLDDEDATLSAALITHWHADHVGGIGQLRRLFSDIAVYQSQIAQHSFAPSAVGRGIQDIVDGDTFSVEGATLRAVHTPGHTTDHMAFVLEQEGSIFAGDNVLGQGTAVFEDLAVYLQSLARMQALYDKGDKGGRLLYPGHGPIVKDGPAKIAEYIQHRQQREDQVTQLLLTSDKIETPICPTDCGKPTTWTAMELVEVIYADVRRDLYPAAERGIIQILEKLEGEGKVVRDGHLWARHERSSL</sequence>
<evidence type="ECO:0000256" key="2">
    <source>
        <dbReference type="ARBA" id="ARBA00006759"/>
    </source>
</evidence>
<comment type="caution">
    <text evidence="7">The sequence shown here is derived from an EMBL/GenBank/DDBJ whole genome shotgun (WGS) entry which is preliminary data.</text>
</comment>
<protein>
    <recommendedName>
        <fullName evidence="6">Metallo-beta-lactamase domain-containing protein</fullName>
    </recommendedName>
</protein>
<name>A0ABP0E020_9PEZI</name>
<evidence type="ECO:0000256" key="5">
    <source>
        <dbReference type="ARBA" id="ARBA00022833"/>
    </source>
</evidence>
<dbReference type="PROSITE" id="PS00743">
    <property type="entry name" value="BETA_LACTAMASE_B_1"/>
    <property type="match status" value="1"/>
</dbReference>
<proteinExistence type="inferred from homology"/>
<dbReference type="InterPro" id="IPR036866">
    <property type="entry name" value="RibonucZ/Hydroxyglut_hydro"/>
</dbReference>
<dbReference type="SUPFAM" id="SSF56281">
    <property type="entry name" value="Metallo-hydrolase/oxidoreductase"/>
    <property type="match status" value="1"/>
</dbReference>
<dbReference type="CDD" id="cd07722">
    <property type="entry name" value="LACTB2-like_MBL-fold"/>
    <property type="match status" value="1"/>
</dbReference>
<dbReference type="InterPro" id="IPR047921">
    <property type="entry name" value="LACTB2-like_MBL-fold"/>
</dbReference>
<reference evidence="7 8" key="1">
    <citation type="submission" date="2024-01" db="EMBL/GenBank/DDBJ databases">
        <authorList>
            <person name="Allen C."/>
            <person name="Tagirdzhanova G."/>
        </authorList>
    </citation>
    <scope>NUCLEOTIDE SEQUENCE [LARGE SCALE GENOMIC DNA]</scope>
    <source>
        <strain evidence="7 8">CBS 573.63</strain>
    </source>
</reference>
<evidence type="ECO:0000313" key="7">
    <source>
        <dbReference type="EMBL" id="CAK7272552.1"/>
    </source>
</evidence>
<evidence type="ECO:0000256" key="1">
    <source>
        <dbReference type="ARBA" id="ARBA00001947"/>
    </source>
</evidence>
<evidence type="ECO:0000259" key="6">
    <source>
        <dbReference type="SMART" id="SM00849"/>
    </source>
</evidence>
<organism evidence="7 8">
    <name type="scientific">Sporothrix epigloea</name>
    <dbReference type="NCBI Taxonomy" id="1892477"/>
    <lineage>
        <taxon>Eukaryota</taxon>
        <taxon>Fungi</taxon>
        <taxon>Dikarya</taxon>
        <taxon>Ascomycota</taxon>
        <taxon>Pezizomycotina</taxon>
        <taxon>Sordariomycetes</taxon>
        <taxon>Sordariomycetidae</taxon>
        <taxon>Ophiostomatales</taxon>
        <taxon>Ophiostomataceae</taxon>
        <taxon>Sporothrix</taxon>
    </lineage>
</organism>
<dbReference type="InterPro" id="IPR050662">
    <property type="entry name" value="Sec-metab_biosynth-thioest"/>
</dbReference>
<dbReference type="InterPro" id="IPR041516">
    <property type="entry name" value="LACTB2_WH"/>
</dbReference>
<comment type="cofactor">
    <cofactor evidence="1">
        <name>Zn(2+)</name>
        <dbReference type="ChEBI" id="CHEBI:29105"/>
    </cofactor>
</comment>
<keyword evidence="5" id="KW-0862">Zinc</keyword>
<dbReference type="InterPro" id="IPR001279">
    <property type="entry name" value="Metallo-B-lactamas"/>
</dbReference>
<dbReference type="EMBL" id="CAWUOM010000109">
    <property type="protein sequence ID" value="CAK7272552.1"/>
    <property type="molecule type" value="Genomic_DNA"/>
</dbReference>
<dbReference type="PANTHER" id="PTHR23131">
    <property type="entry name" value="ENDORIBONUCLEASE LACTB2"/>
    <property type="match status" value="1"/>
</dbReference>
<evidence type="ECO:0000313" key="8">
    <source>
        <dbReference type="Proteomes" id="UP001642501"/>
    </source>
</evidence>
<dbReference type="InterPro" id="IPR001018">
    <property type="entry name" value="Beta-lactamase_class-B_CS"/>
</dbReference>
<keyword evidence="4" id="KW-0378">Hydrolase</keyword>